<gene>
    <name evidence="1" type="ORF">PX653_06815</name>
</gene>
<name>A0ABY8BGP6_9BURK</name>
<proteinExistence type="predicted"/>
<keyword evidence="2" id="KW-1185">Reference proteome</keyword>
<evidence type="ECO:0000313" key="1">
    <source>
        <dbReference type="EMBL" id="WEF34473.1"/>
    </source>
</evidence>
<organism evidence="1 2">
    <name type="scientific">Pseudoduganella chitinolytica</name>
    <dbReference type="NCBI Taxonomy" id="34070"/>
    <lineage>
        <taxon>Bacteria</taxon>
        <taxon>Pseudomonadati</taxon>
        <taxon>Pseudomonadota</taxon>
        <taxon>Betaproteobacteria</taxon>
        <taxon>Burkholderiales</taxon>
        <taxon>Oxalobacteraceae</taxon>
        <taxon>Telluria group</taxon>
        <taxon>Pseudoduganella</taxon>
    </lineage>
</organism>
<accession>A0ABY8BGP6</accession>
<dbReference type="EMBL" id="CP119083">
    <property type="protein sequence ID" value="WEF34473.1"/>
    <property type="molecule type" value="Genomic_DNA"/>
</dbReference>
<evidence type="ECO:0000313" key="2">
    <source>
        <dbReference type="Proteomes" id="UP001216510"/>
    </source>
</evidence>
<sequence length="49" mass="4807">MRRSASARPATLALAAALVVALATASVAVIVTSSAVATHADALPLLQHA</sequence>
<dbReference type="RefSeq" id="WP_277417151.1">
    <property type="nucleotide sequence ID" value="NZ_CP119083.1"/>
</dbReference>
<protein>
    <submittedName>
        <fullName evidence="1">Uncharacterized protein</fullName>
    </submittedName>
</protein>
<dbReference type="Proteomes" id="UP001216510">
    <property type="component" value="Chromosome"/>
</dbReference>
<reference evidence="1 2" key="1">
    <citation type="submission" date="2023-02" db="EMBL/GenBank/DDBJ databases">
        <title>Gemone sequence of Telluria chitinolytica ACM 3522T.</title>
        <authorList>
            <person name="Frediansyah A."/>
            <person name="Miess H."/>
            <person name="Gross H."/>
        </authorList>
    </citation>
    <scope>NUCLEOTIDE SEQUENCE [LARGE SCALE GENOMIC DNA]</scope>
    <source>
        <strain evidence="1 2">ACM 3522</strain>
    </source>
</reference>